<feature type="compositionally biased region" description="Low complexity" evidence="1">
    <location>
        <begin position="158"/>
        <end position="176"/>
    </location>
</feature>
<organism evidence="2">
    <name type="scientific">metagenome</name>
    <dbReference type="NCBI Taxonomy" id="256318"/>
    <lineage>
        <taxon>unclassified sequences</taxon>
        <taxon>metagenomes</taxon>
    </lineage>
</organism>
<dbReference type="AlphaFoldDB" id="A0A380T7J9"/>
<sequence length="363" mass="39525">MKRRFALFGLVVGSALACALAPAASAQSPERMAKPVVQAGYQPPRAPDGHADLSGVWTNASTTSLERPREFGDRLVLTDEELAKIEGETVARNARQNARTSAELQANWKEIGKKPDTLDECRSGSTGTACGYNAFWTDPGDLVMRVNGKPRTSHITYPANGRLPPRAAGAARPVAAETSEASGGGGRDANPEERGLGERCIYMSGPSGPVMTDTLYNNNYQFVQTADHLAIWVEMIHEMRIVRMNEKHRTDGVRPWGGDSIGWWEGDTLVVETVGYNPEQSIRGGGANLKLTERFTRVAADRIHYAFDVEDPETWVEPWGGDYEFAAVKGHVYEYGCHEGNYGLANILSGGRLADRASATARK</sequence>
<evidence type="ECO:0000256" key="1">
    <source>
        <dbReference type="SAM" id="MobiDB-lite"/>
    </source>
</evidence>
<name>A0A380T7J9_9ZZZZ</name>
<evidence type="ECO:0000313" key="2">
    <source>
        <dbReference type="EMBL" id="SUS03369.1"/>
    </source>
</evidence>
<protein>
    <submittedName>
        <fullName evidence="2">Uncharacterized protein</fullName>
    </submittedName>
</protein>
<proteinExistence type="predicted"/>
<reference evidence="2" key="1">
    <citation type="submission" date="2018-07" db="EMBL/GenBank/DDBJ databases">
        <authorList>
            <person name="Quirk P.G."/>
            <person name="Krulwich T.A."/>
        </authorList>
    </citation>
    <scope>NUCLEOTIDE SEQUENCE</scope>
</reference>
<dbReference type="PROSITE" id="PS51257">
    <property type="entry name" value="PROKAR_LIPOPROTEIN"/>
    <property type="match status" value="1"/>
</dbReference>
<accession>A0A380T7J9</accession>
<dbReference type="EMBL" id="UIDG01000001">
    <property type="protein sequence ID" value="SUS03369.1"/>
    <property type="molecule type" value="Genomic_DNA"/>
</dbReference>
<gene>
    <name evidence="2" type="ORF">DF3PB_10121</name>
</gene>
<feature type="region of interest" description="Disordered" evidence="1">
    <location>
        <begin position="155"/>
        <end position="194"/>
    </location>
</feature>